<sequence>MNHMQSTGCNLKAETRHHYLTGSTSWFFIRTGQREVLIMVSANIYYHVFWT</sequence>
<dbReference type="AlphaFoldDB" id="A0A0A8Z9F9"/>
<organism evidence="1">
    <name type="scientific">Arundo donax</name>
    <name type="common">Giant reed</name>
    <name type="synonym">Donax arundinaceus</name>
    <dbReference type="NCBI Taxonomy" id="35708"/>
    <lineage>
        <taxon>Eukaryota</taxon>
        <taxon>Viridiplantae</taxon>
        <taxon>Streptophyta</taxon>
        <taxon>Embryophyta</taxon>
        <taxon>Tracheophyta</taxon>
        <taxon>Spermatophyta</taxon>
        <taxon>Magnoliopsida</taxon>
        <taxon>Liliopsida</taxon>
        <taxon>Poales</taxon>
        <taxon>Poaceae</taxon>
        <taxon>PACMAD clade</taxon>
        <taxon>Arundinoideae</taxon>
        <taxon>Arundineae</taxon>
        <taxon>Arundo</taxon>
    </lineage>
</organism>
<accession>A0A0A8Z9F9</accession>
<dbReference type="EMBL" id="GBRH01263572">
    <property type="protein sequence ID" value="JAD34323.1"/>
    <property type="molecule type" value="Transcribed_RNA"/>
</dbReference>
<reference evidence="1" key="2">
    <citation type="journal article" date="2015" name="Data Brief">
        <title>Shoot transcriptome of the giant reed, Arundo donax.</title>
        <authorList>
            <person name="Barrero R.A."/>
            <person name="Guerrero F.D."/>
            <person name="Moolhuijzen P."/>
            <person name="Goolsby J.A."/>
            <person name="Tidwell J."/>
            <person name="Bellgard S.E."/>
            <person name="Bellgard M.I."/>
        </authorList>
    </citation>
    <scope>NUCLEOTIDE SEQUENCE</scope>
    <source>
        <tissue evidence="1">Shoot tissue taken approximately 20 cm above the soil surface</tissue>
    </source>
</reference>
<protein>
    <submittedName>
        <fullName evidence="1">Mre11B</fullName>
    </submittedName>
</protein>
<evidence type="ECO:0000313" key="1">
    <source>
        <dbReference type="EMBL" id="JAD34323.1"/>
    </source>
</evidence>
<name>A0A0A8Z9F9_ARUDO</name>
<proteinExistence type="predicted"/>
<reference evidence="1" key="1">
    <citation type="submission" date="2014-09" db="EMBL/GenBank/DDBJ databases">
        <authorList>
            <person name="Magalhaes I.L.F."/>
            <person name="Oliveira U."/>
            <person name="Santos F.R."/>
            <person name="Vidigal T.H.D.A."/>
            <person name="Brescovit A.D."/>
            <person name="Santos A.J."/>
        </authorList>
    </citation>
    <scope>NUCLEOTIDE SEQUENCE</scope>
    <source>
        <tissue evidence="1">Shoot tissue taken approximately 20 cm above the soil surface</tissue>
    </source>
</reference>